<evidence type="ECO:0000256" key="1">
    <source>
        <dbReference type="ARBA" id="ARBA00004370"/>
    </source>
</evidence>
<dbReference type="InterPro" id="IPR008816">
    <property type="entry name" value="Gly_zipper_2TM_dom"/>
</dbReference>
<evidence type="ECO:0000313" key="4">
    <source>
        <dbReference type="EMBL" id="ARN23034.1"/>
    </source>
</evidence>
<dbReference type="InterPro" id="IPR051407">
    <property type="entry name" value="Bact_OM_lipoprot/Surf_antigen"/>
</dbReference>
<organism evidence="4 5">
    <name type="scientific">Piscinibacter gummiphilus</name>
    <dbReference type="NCBI Taxonomy" id="946333"/>
    <lineage>
        <taxon>Bacteria</taxon>
        <taxon>Pseudomonadati</taxon>
        <taxon>Pseudomonadota</taxon>
        <taxon>Betaproteobacteria</taxon>
        <taxon>Burkholderiales</taxon>
        <taxon>Sphaerotilaceae</taxon>
        <taxon>Piscinibacter</taxon>
    </lineage>
</organism>
<feature type="domain" description="Glycine zipper 2TM" evidence="3">
    <location>
        <begin position="85"/>
        <end position="126"/>
    </location>
</feature>
<evidence type="ECO:0000256" key="2">
    <source>
        <dbReference type="ARBA" id="ARBA00023136"/>
    </source>
</evidence>
<dbReference type="AlphaFoldDB" id="A0A1W6LFI5"/>
<keyword evidence="2" id="KW-0472">Membrane</keyword>
<dbReference type="GO" id="GO:0019867">
    <property type="term" value="C:outer membrane"/>
    <property type="evidence" value="ECO:0007669"/>
    <property type="project" value="InterPro"/>
</dbReference>
<evidence type="ECO:0000259" key="3">
    <source>
        <dbReference type="Pfam" id="PF05433"/>
    </source>
</evidence>
<dbReference type="RefSeq" id="WP_085753347.1">
    <property type="nucleotide sequence ID" value="NZ_BSPR01000015.1"/>
</dbReference>
<name>A0A1W6LFI5_9BURK</name>
<proteinExistence type="predicted"/>
<dbReference type="Pfam" id="PF05433">
    <property type="entry name" value="Rick_17kDa_Anti"/>
    <property type="match status" value="1"/>
</dbReference>
<dbReference type="EMBL" id="CP015118">
    <property type="protein sequence ID" value="ARN23034.1"/>
    <property type="molecule type" value="Genomic_DNA"/>
</dbReference>
<accession>A0A1W6LFI5</accession>
<dbReference type="STRING" id="946333.A4W93_25720"/>
<dbReference type="Proteomes" id="UP000193427">
    <property type="component" value="Chromosome"/>
</dbReference>
<keyword evidence="5" id="KW-1185">Reference proteome</keyword>
<dbReference type="KEGG" id="rgu:A4W93_25720"/>
<comment type="subcellular location">
    <subcellularLocation>
        <location evidence="1">Membrane</location>
    </subcellularLocation>
</comment>
<dbReference type="PANTHER" id="PTHR35603:SF2">
    <property type="entry name" value="OUTER MEMBRANE LIPOPROTEIN"/>
    <property type="match status" value="1"/>
</dbReference>
<dbReference type="PANTHER" id="PTHR35603">
    <property type="match status" value="1"/>
</dbReference>
<evidence type="ECO:0000313" key="5">
    <source>
        <dbReference type="Proteomes" id="UP000193427"/>
    </source>
</evidence>
<reference evidence="4 5" key="1">
    <citation type="submission" date="2016-04" db="EMBL/GenBank/DDBJ databases">
        <title>Complete genome sequence of natural rubber-degrading, novel Gram-negative bacterium, Rhizobacter gummiphilus strain NS21.</title>
        <authorList>
            <person name="Tabata M."/>
            <person name="Kasai D."/>
            <person name="Fukuda M."/>
        </authorList>
    </citation>
    <scope>NUCLEOTIDE SEQUENCE [LARGE SCALE GENOMIC DNA]</scope>
    <source>
        <strain evidence="4 5">NS21</strain>
    </source>
</reference>
<protein>
    <recommendedName>
        <fullName evidence="3">Glycine zipper 2TM domain-containing protein</fullName>
    </recommendedName>
</protein>
<dbReference type="PROSITE" id="PS51257">
    <property type="entry name" value="PROKAR_LIPOPROTEIN"/>
    <property type="match status" value="1"/>
</dbReference>
<sequence>MNAHQRSLPALAVFLTAIGSAAVMTACGPEKGDPVMPRMDTPATAAAPTTRTQPVAERRAPPVERHLGRVTGVEAIVEAKKPTGAGAVIGGVVGGVVGNQIGDGNGRKVATVVGAVGGGFAGNEIEKRRSEHVVGYRVSVRMDDGDTRTVRVGARDGLQVGDRVRVEGNDLIRL</sequence>
<gene>
    <name evidence="4" type="ORF">A4W93_25720</name>
</gene>